<protein>
    <recommendedName>
        <fullName evidence="1">LysM domain-containing protein</fullName>
    </recommendedName>
</protein>
<dbReference type="SUPFAM" id="SSF54106">
    <property type="entry name" value="LysM domain"/>
    <property type="match status" value="1"/>
</dbReference>
<sequence>MTMTTNTKTRVNRTVATAQAYPKFAFCSAITPADPEYYARLKTAGIDTASICLHLSGYEHYKFATIHTNLARQANMNTHAFLVTDLTDIYTDVILFSRRFNQLGYTNGEKITIFISPNKRSTDREEKIIEMIDLISNYHDENYIDIALMKRDIDDCIIDLSKLPKLINLTIINCNAQLSGIAEAGTWVYTNDFEGETQLLAYDFYGFYTDEAGYQLSLVDTDYAVQKGDTWHSIARRHGIPLEDLLALNRAEKDDKLFAGQVVRIA</sequence>
<comment type="caution">
    <text evidence="2">The sequence shown here is derived from an EMBL/GenBank/DDBJ whole genome shotgun (WGS) entry which is preliminary data.</text>
</comment>
<dbReference type="SMART" id="SM00257">
    <property type="entry name" value="LysM"/>
    <property type="match status" value="1"/>
</dbReference>
<proteinExistence type="predicted"/>
<evidence type="ECO:0000313" key="2">
    <source>
        <dbReference type="EMBL" id="CDI41468.1"/>
    </source>
</evidence>
<dbReference type="CDD" id="cd00118">
    <property type="entry name" value="LysM"/>
    <property type="match status" value="1"/>
</dbReference>
<name>U4QAI5_LACHE</name>
<dbReference type="AlphaFoldDB" id="U4QAI5"/>
<organism evidence="2 3">
    <name type="scientific">Lactobacillus helveticus CIRM-BIA 953</name>
    <dbReference type="NCBI Taxonomy" id="1226335"/>
    <lineage>
        <taxon>Bacteria</taxon>
        <taxon>Bacillati</taxon>
        <taxon>Bacillota</taxon>
        <taxon>Bacilli</taxon>
        <taxon>Lactobacillales</taxon>
        <taxon>Lactobacillaceae</taxon>
        <taxon>Lactobacillus</taxon>
    </lineage>
</organism>
<gene>
    <name evidence="2" type="ORF">LHCIRMBIA953_00603</name>
</gene>
<dbReference type="PROSITE" id="PS51782">
    <property type="entry name" value="LYSM"/>
    <property type="match status" value="1"/>
</dbReference>
<dbReference type="Pfam" id="PF01476">
    <property type="entry name" value="LysM"/>
    <property type="match status" value="1"/>
</dbReference>
<dbReference type="RefSeq" id="WP_023060802.1">
    <property type="nucleotide sequence ID" value="NZ_CBUH010000019.1"/>
</dbReference>
<accession>U4QAI5</accession>
<dbReference type="InterPro" id="IPR036779">
    <property type="entry name" value="LysM_dom_sf"/>
</dbReference>
<dbReference type="InterPro" id="IPR018392">
    <property type="entry name" value="LysM"/>
</dbReference>
<reference evidence="2 3" key="1">
    <citation type="submission" date="2013-09" db="EMBL/GenBank/DDBJ databases">
        <title>Draft Genome Sequence of five Lactobacillus helveticus strains CIRM-BIA 101T, 103, 104, 951 and 953 isolated from milk product.</title>
        <authorList>
            <person name="Valence F."/>
            <person name="Chuat V."/>
            <person name="Ma L."/>
            <person name="Creno S."/>
            <person name="Falentin H."/>
            <person name="Lortal S."/>
            <person name="Bizet C."/>
            <person name="Clermont D."/>
            <person name="Loux V."/>
            <person name="Bouchier C."/>
            <person name="Cousin S."/>
        </authorList>
    </citation>
    <scope>NUCLEOTIDE SEQUENCE [LARGE SCALE GENOMIC DNA]</scope>
    <source>
        <strain evidence="2 3">CIRM-BIA 953</strain>
    </source>
</reference>
<feature type="domain" description="LysM" evidence="1">
    <location>
        <begin position="221"/>
        <end position="265"/>
    </location>
</feature>
<evidence type="ECO:0000313" key="3">
    <source>
        <dbReference type="Proteomes" id="UP000017243"/>
    </source>
</evidence>
<dbReference type="Gene3D" id="3.10.350.10">
    <property type="entry name" value="LysM domain"/>
    <property type="match status" value="1"/>
</dbReference>
<dbReference type="EMBL" id="CBUH010000019">
    <property type="protein sequence ID" value="CDI41468.1"/>
    <property type="molecule type" value="Genomic_DNA"/>
</dbReference>
<dbReference type="Proteomes" id="UP000017243">
    <property type="component" value="Unassembled WGS sequence"/>
</dbReference>
<evidence type="ECO:0000259" key="1">
    <source>
        <dbReference type="PROSITE" id="PS51782"/>
    </source>
</evidence>